<feature type="region of interest" description="Disordered" evidence="1">
    <location>
        <begin position="71"/>
        <end position="116"/>
    </location>
</feature>
<dbReference type="EnsemblProtists" id="PYU1_T007504">
    <property type="protein sequence ID" value="PYU1_T007504"/>
    <property type="gene ID" value="PYU1_G007488"/>
</dbReference>
<dbReference type="Gene3D" id="1.25.40.20">
    <property type="entry name" value="Ankyrin repeat-containing domain"/>
    <property type="match status" value="1"/>
</dbReference>
<feature type="compositionally biased region" description="Basic and acidic residues" evidence="1">
    <location>
        <begin position="80"/>
        <end position="91"/>
    </location>
</feature>
<feature type="compositionally biased region" description="Low complexity" evidence="1">
    <location>
        <begin position="1"/>
        <end position="44"/>
    </location>
</feature>
<feature type="compositionally biased region" description="Acidic residues" evidence="1">
    <location>
        <begin position="450"/>
        <end position="477"/>
    </location>
</feature>
<dbReference type="PANTHER" id="PTHR31196">
    <property type="entry name" value="RNA POLYMERASE II NUCLEAR LOCALIZATION PROTEIN SLC7A6OS-RELATED"/>
    <property type="match status" value="1"/>
</dbReference>
<dbReference type="SUPFAM" id="SSF48403">
    <property type="entry name" value="Ankyrin repeat"/>
    <property type="match status" value="1"/>
</dbReference>
<protein>
    <submittedName>
        <fullName evidence="2">Uncharacterized protein</fullName>
    </submittedName>
</protein>
<feature type="region of interest" description="Disordered" evidence="1">
    <location>
        <begin position="145"/>
        <end position="224"/>
    </location>
</feature>
<sequence length="527" mass="58071">MSSATTTAAKATAPVPHARAARAPVVANSTTADSAAAANGADAASVQQQKKRPASSYVFLRIKRKRHDDPVETLVVQSEPELKKQLTRKDVAEEDEEKKDDGDDDAKAPTAVASPADLLKAFTNLSTKEKSFVFKRIDTMEKHHLEDVSSTKWTQRLKQKVKSMKEEPRPALKKSGVAVGQQSLTARNRLHQQQDRLKERRKSDAQRSRGLSGAATAPPPQPSVEIKQQQTLELPGIRLVDLETVVRVPSSLEPTSSAADGALSDDVTMNGTKMRPTRVLNPSEREVDEAIWHAFRENDFSRFFKIFHSQAPESRRNPVAFQRPADGSTILMAAAMHGRVDVIEVVLRSSSASALAQDWEGATAASFAARSGFENVEIALRACEDAEREKDYVYDVYCVDVTASKEHDSSAPLASHGDGAKDAIESAPIVSVSAAVQKWLSQDANWQADESENVEEYMLESDAESNVDEDGESVDSNDENHAFNDYPDEESDASDYDSDDSEKSTERHHIWKRRPSDEGETNDDFDY</sequence>
<proteinExistence type="predicted"/>
<dbReference type="eggNOG" id="ENOG502S3AB">
    <property type="taxonomic scope" value="Eukaryota"/>
</dbReference>
<dbReference type="Proteomes" id="UP000019132">
    <property type="component" value="Unassembled WGS sequence"/>
</dbReference>
<dbReference type="HOGENOM" id="CLU_595139_0_0_1"/>
<feature type="region of interest" description="Disordered" evidence="1">
    <location>
        <begin position="1"/>
        <end position="57"/>
    </location>
</feature>
<dbReference type="InParanoid" id="K3WRB0"/>
<reference evidence="3" key="2">
    <citation type="submission" date="2010-04" db="EMBL/GenBank/DDBJ databases">
        <authorList>
            <person name="Buell R."/>
            <person name="Hamilton J."/>
            <person name="Hostetler J."/>
        </authorList>
    </citation>
    <scope>NUCLEOTIDE SEQUENCE [LARGE SCALE GENOMIC DNA]</scope>
    <source>
        <strain evidence="3">DAOM:BR144</strain>
    </source>
</reference>
<feature type="compositionally biased region" description="Acidic residues" evidence="1">
    <location>
        <begin position="518"/>
        <end position="527"/>
    </location>
</feature>
<name>K3WRB0_GLOUD</name>
<accession>K3WRB0</accession>
<dbReference type="OMA" id="FRTNDFA"/>
<dbReference type="STRING" id="431595.K3WRB0"/>
<reference evidence="2" key="3">
    <citation type="submission" date="2015-02" db="UniProtKB">
        <authorList>
            <consortium name="EnsemblProtists"/>
        </authorList>
    </citation>
    <scope>IDENTIFICATION</scope>
    <source>
        <strain evidence="2">DAOM BR144</strain>
    </source>
</reference>
<dbReference type="InterPro" id="IPR040218">
    <property type="entry name" value="SLC7A6OS"/>
</dbReference>
<keyword evidence="3" id="KW-1185">Reference proteome</keyword>
<organism evidence="2 3">
    <name type="scientific">Globisporangium ultimum (strain ATCC 200006 / CBS 805.95 / DAOM BR144)</name>
    <name type="common">Pythium ultimum</name>
    <dbReference type="NCBI Taxonomy" id="431595"/>
    <lineage>
        <taxon>Eukaryota</taxon>
        <taxon>Sar</taxon>
        <taxon>Stramenopiles</taxon>
        <taxon>Oomycota</taxon>
        <taxon>Peronosporomycetes</taxon>
        <taxon>Pythiales</taxon>
        <taxon>Pythiaceae</taxon>
        <taxon>Globisporangium</taxon>
    </lineage>
</organism>
<feature type="region of interest" description="Disordered" evidence="1">
    <location>
        <begin position="251"/>
        <end position="276"/>
    </location>
</feature>
<dbReference type="VEuPathDB" id="FungiDB:PYU1_G007488"/>
<feature type="region of interest" description="Disordered" evidence="1">
    <location>
        <begin position="450"/>
        <end position="527"/>
    </location>
</feature>
<evidence type="ECO:0000313" key="3">
    <source>
        <dbReference type="Proteomes" id="UP000019132"/>
    </source>
</evidence>
<dbReference type="AlphaFoldDB" id="K3WRB0"/>
<dbReference type="InterPro" id="IPR036770">
    <property type="entry name" value="Ankyrin_rpt-contain_sf"/>
</dbReference>
<feature type="compositionally biased region" description="Basic and acidic residues" evidence="1">
    <location>
        <begin position="192"/>
        <end position="207"/>
    </location>
</feature>
<dbReference type="EMBL" id="GL376585">
    <property type="status" value="NOT_ANNOTATED_CDS"/>
    <property type="molecule type" value="Genomic_DNA"/>
</dbReference>
<reference evidence="3" key="1">
    <citation type="journal article" date="2010" name="Genome Biol.">
        <title>Genome sequence of the necrotrophic plant pathogen Pythium ultimum reveals original pathogenicity mechanisms and effector repertoire.</title>
        <authorList>
            <person name="Levesque C.A."/>
            <person name="Brouwer H."/>
            <person name="Cano L."/>
            <person name="Hamilton J.P."/>
            <person name="Holt C."/>
            <person name="Huitema E."/>
            <person name="Raffaele S."/>
            <person name="Robideau G.P."/>
            <person name="Thines M."/>
            <person name="Win J."/>
            <person name="Zerillo M.M."/>
            <person name="Beakes G.W."/>
            <person name="Boore J.L."/>
            <person name="Busam D."/>
            <person name="Dumas B."/>
            <person name="Ferriera S."/>
            <person name="Fuerstenberg S.I."/>
            <person name="Gachon C.M."/>
            <person name="Gaulin E."/>
            <person name="Govers F."/>
            <person name="Grenville-Briggs L."/>
            <person name="Horner N."/>
            <person name="Hostetler J."/>
            <person name="Jiang R.H."/>
            <person name="Johnson J."/>
            <person name="Krajaejun T."/>
            <person name="Lin H."/>
            <person name="Meijer H.J."/>
            <person name="Moore B."/>
            <person name="Morris P."/>
            <person name="Phuntmart V."/>
            <person name="Puiu D."/>
            <person name="Shetty J."/>
            <person name="Stajich J.E."/>
            <person name="Tripathy S."/>
            <person name="Wawra S."/>
            <person name="van West P."/>
            <person name="Whitty B.R."/>
            <person name="Coutinho P.M."/>
            <person name="Henrissat B."/>
            <person name="Martin F."/>
            <person name="Thomas P.D."/>
            <person name="Tyler B.M."/>
            <person name="De Vries R.P."/>
            <person name="Kamoun S."/>
            <person name="Yandell M."/>
            <person name="Tisserat N."/>
            <person name="Buell C.R."/>
        </authorList>
    </citation>
    <scope>NUCLEOTIDE SEQUENCE</scope>
    <source>
        <strain evidence="3">DAOM:BR144</strain>
    </source>
</reference>
<dbReference type="PANTHER" id="PTHR31196:SF2">
    <property type="entry name" value="RNA POLYMERASE II NUCLEAR LOCALIZATION PROTEIN SLC7A6OS-RELATED"/>
    <property type="match status" value="1"/>
</dbReference>
<feature type="compositionally biased region" description="Acidic residues" evidence="1">
    <location>
        <begin position="486"/>
        <end position="500"/>
    </location>
</feature>
<evidence type="ECO:0000256" key="1">
    <source>
        <dbReference type="SAM" id="MobiDB-lite"/>
    </source>
</evidence>
<evidence type="ECO:0000313" key="2">
    <source>
        <dbReference type="EnsemblProtists" id="PYU1_T007504"/>
    </source>
</evidence>